<reference evidence="3 4" key="1">
    <citation type="journal article" date="2011" name="Front. Microbiol.">
        <title>Genomic signatures of strain selection and enhancement in Bacillus atrophaeus var. globigii, a historical biowarfare simulant.</title>
        <authorList>
            <person name="Gibbons H.S."/>
            <person name="Broomall S.M."/>
            <person name="McNew L.A."/>
            <person name="Daligault H."/>
            <person name="Chapman C."/>
            <person name="Bruce D."/>
            <person name="Karavis M."/>
            <person name="Krepps M."/>
            <person name="McGregor P.A."/>
            <person name="Hong C."/>
            <person name="Park K.H."/>
            <person name="Akmal A."/>
            <person name="Feldman A."/>
            <person name="Lin J.S."/>
            <person name="Chang W.E."/>
            <person name="Higgs B.W."/>
            <person name="Demirev P."/>
            <person name="Lindquist J."/>
            <person name="Liem A."/>
            <person name="Fochler E."/>
            <person name="Read T.D."/>
            <person name="Tapia R."/>
            <person name="Johnson S."/>
            <person name="Bishop-Lilly K.A."/>
            <person name="Detter C."/>
            <person name="Han C."/>
            <person name="Sozhamannan S."/>
            <person name="Rosenzweig C.N."/>
            <person name="Skowronski E.W."/>
        </authorList>
    </citation>
    <scope>NUCLEOTIDE SEQUENCE [LARGE SCALE GENOMIC DNA]</scope>
    <source>
        <strain evidence="3 4">AIT1</strain>
    </source>
</reference>
<feature type="coiled-coil region" evidence="1">
    <location>
        <begin position="55"/>
        <end position="93"/>
    </location>
</feature>
<dbReference type="PANTHER" id="PTHR21666">
    <property type="entry name" value="PEPTIDASE-RELATED"/>
    <property type="match status" value="1"/>
</dbReference>
<dbReference type="Gene3D" id="2.70.70.10">
    <property type="entry name" value="Glucose Permease (Domain IIA)"/>
    <property type="match status" value="1"/>
</dbReference>
<dbReference type="InterPro" id="IPR011055">
    <property type="entry name" value="Dup_hybrid_motif"/>
</dbReference>
<evidence type="ECO:0000313" key="4">
    <source>
        <dbReference type="Proteomes" id="UP000286976"/>
    </source>
</evidence>
<dbReference type="SUPFAM" id="SSF51261">
    <property type="entry name" value="Duplicated hybrid motif"/>
    <property type="match status" value="1"/>
</dbReference>
<dbReference type="AlphaFoldDB" id="A0A432X7P0"/>
<sequence length="309" mass="34240">MSLAIQIKSRKGTYKVNLSRRRLLTILGVTLFLITSYYQPWQDQGVPPAYAQERIQQKQTELAMESAALQQVRSQVQRELSALTMKMGELQGQLRRLEAYSKQLSASVEGAQQAPLLAQSVPMGGPESNVDEWPLVTDHSLLNELDAMLAQIKEQQNQLQVLESVMVHHHIDDARFIAGRPISTGWLASEYGIRRDPFTGTPTMHRGIDYAADLGTPVAATGAGIVTHAGRRSGYGYLVEVDHGAGLRTRYAHLDSYQVKVGDVVTRGQVIGEVGQTGRATGPHVHYEVLENGRHINPVNYVLRRAPER</sequence>
<dbReference type="CDD" id="cd12797">
    <property type="entry name" value="M23_peptidase"/>
    <property type="match status" value="1"/>
</dbReference>
<dbReference type="Pfam" id="PF01551">
    <property type="entry name" value="Peptidase_M23"/>
    <property type="match status" value="1"/>
</dbReference>
<gene>
    <name evidence="3" type="ORF">CWE15_05700</name>
</gene>
<dbReference type="PANTHER" id="PTHR21666:SF291">
    <property type="entry name" value="STAGE II SPORULATION PROTEIN Q"/>
    <property type="match status" value="1"/>
</dbReference>
<dbReference type="RefSeq" id="WP_126757109.1">
    <property type="nucleotide sequence ID" value="NZ_PIPQ01000002.1"/>
</dbReference>
<evidence type="ECO:0000313" key="3">
    <source>
        <dbReference type="EMBL" id="RUO42894.1"/>
    </source>
</evidence>
<comment type="caution">
    <text evidence="3">The sequence shown here is derived from an EMBL/GenBank/DDBJ whole genome shotgun (WGS) entry which is preliminary data.</text>
</comment>
<dbReference type="InterPro" id="IPR016047">
    <property type="entry name" value="M23ase_b-sheet_dom"/>
</dbReference>
<keyword evidence="1" id="KW-0175">Coiled coil</keyword>
<dbReference type="InterPro" id="IPR050570">
    <property type="entry name" value="Cell_wall_metabolism_enzyme"/>
</dbReference>
<dbReference type="GO" id="GO:0004222">
    <property type="term" value="F:metalloendopeptidase activity"/>
    <property type="evidence" value="ECO:0007669"/>
    <property type="project" value="TreeGrafter"/>
</dbReference>
<dbReference type="FunFam" id="2.70.70.10:FF:000006">
    <property type="entry name" value="M23 family peptidase"/>
    <property type="match status" value="1"/>
</dbReference>
<evidence type="ECO:0000259" key="2">
    <source>
        <dbReference type="Pfam" id="PF01551"/>
    </source>
</evidence>
<dbReference type="Proteomes" id="UP000286976">
    <property type="component" value="Unassembled WGS sequence"/>
</dbReference>
<proteinExistence type="predicted"/>
<organism evidence="3 4">
    <name type="scientific">Aliidiomarina taiwanensis</name>
    <dbReference type="NCBI Taxonomy" id="946228"/>
    <lineage>
        <taxon>Bacteria</taxon>
        <taxon>Pseudomonadati</taxon>
        <taxon>Pseudomonadota</taxon>
        <taxon>Gammaproteobacteria</taxon>
        <taxon>Alteromonadales</taxon>
        <taxon>Idiomarinaceae</taxon>
        <taxon>Aliidiomarina</taxon>
    </lineage>
</organism>
<accession>A0A432X7P0</accession>
<dbReference type="EMBL" id="PIPQ01000002">
    <property type="protein sequence ID" value="RUO42894.1"/>
    <property type="molecule type" value="Genomic_DNA"/>
</dbReference>
<name>A0A432X7P0_9GAMM</name>
<evidence type="ECO:0000256" key="1">
    <source>
        <dbReference type="SAM" id="Coils"/>
    </source>
</evidence>
<feature type="domain" description="M23ase beta-sheet core" evidence="2">
    <location>
        <begin position="204"/>
        <end position="298"/>
    </location>
</feature>
<keyword evidence="4" id="KW-1185">Reference proteome</keyword>
<protein>
    <recommendedName>
        <fullName evidence="2">M23ase beta-sheet core domain-containing protein</fullName>
    </recommendedName>
</protein>
<dbReference type="OrthoDB" id="9805070at2"/>